<dbReference type="OrthoDB" id="5447244at2"/>
<evidence type="ECO:0000313" key="1">
    <source>
        <dbReference type="EMBL" id="TWA97533.1"/>
    </source>
</evidence>
<dbReference type="Proteomes" id="UP000319949">
    <property type="component" value="Unassembled WGS sequence"/>
</dbReference>
<dbReference type="AlphaFoldDB" id="A0A560DKA1"/>
<organism evidence="1 2">
    <name type="scientific">Bradyrhizobium stylosanthis</name>
    <dbReference type="NCBI Taxonomy" id="1803665"/>
    <lineage>
        <taxon>Bacteria</taxon>
        <taxon>Pseudomonadati</taxon>
        <taxon>Pseudomonadota</taxon>
        <taxon>Alphaproteobacteria</taxon>
        <taxon>Hyphomicrobiales</taxon>
        <taxon>Nitrobacteraceae</taxon>
        <taxon>Bradyrhizobium</taxon>
    </lineage>
</organism>
<protein>
    <submittedName>
        <fullName evidence="1">Uncharacterized protein</fullName>
    </submittedName>
</protein>
<comment type="caution">
    <text evidence="1">The sequence shown here is derived from an EMBL/GenBank/DDBJ whole genome shotgun (WGS) entry which is preliminary data.</text>
</comment>
<name>A0A560DKA1_9BRAD</name>
<keyword evidence="2" id="KW-1185">Reference proteome</keyword>
<evidence type="ECO:0000313" key="2">
    <source>
        <dbReference type="Proteomes" id="UP000319949"/>
    </source>
</evidence>
<accession>A0A560DKA1</accession>
<dbReference type="EMBL" id="VITK01000006">
    <property type="protein sequence ID" value="TWA97533.1"/>
    <property type="molecule type" value="Genomic_DNA"/>
</dbReference>
<dbReference type="RefSeq" id="WP_145666630.1">
    <property type="nucleotide sequence ID" value="NZ_VITK01000006.1"/>
</dbReference>
<sequence length="403" mass="46076">MSDYLFSDHRLSDYMHHKGRDASNAVAGMDPEDILQKPADDLADIIEAHYRVEIPKLRRDQEILSEPREIMQQVIDYGRAISVPALQLTLTVPFEGDSSFFRYQPNTFTSAPPTASIGSGRKLVINIIGRSLEAQQVRNAFEQTLSEIERYLGWQREMANPHNESLRKNALRDIAARKEKLLAARSMAASIGLNMKPVLPTPSSHKAPQIQRKPVPPSLSAAKRKAFVSEPELVEDDYQHILQIIESMAKVMERSPEAFVNLDEESLRQHFLVPLNGHYRGDGTAEAFNSSGKTDILIRVEDRNVFIAECKFWGGTKVCHDAIDQLLGYLTWRDTKSCLMMFSRLKDFTYMLDELWKSVESHPNFMKEERKEGETRRRYIFRSKNDPDRLLVLSALAFNIPKP</sequence>
<gene>
    <name evidence="1" type="ORF">FBZ96_106592</name>
</gene>
<proteinExistence type="predicted"/>
<reference evidence="1 2" key="1">
    <citation type="submission" date="2019-06" db="EMBL/GenBank/DDBJ databases">
        <title>Genomic Encyclopedia of Type Strains, Phase IV (KMG-V): Genome sequencing to study the core and pangenomes of soil and plant-associated prokaryotes.</title>
        <authorList>
            <person name="Whitman W."/>
        </authorList>
    </citation>
    <scope>NUCLEOTIDE SEQUENCE [LARGE SCALE GENOMIC DNA]</scope>
    <source>
        <strain evidence="1 2">BR 510</strain>
    </source>
</reference>